<comment type="caution">
    <text evidence="1">The sequence shown here is derived from an EMBL/GenBank/DDBJ whole genome shotgun (WGS) entry which is preliminary data.</text>
</comment>
<dbReference type="PANTHER" id="PTHR41291:SF1">
    <property type="entry name" value="DNA ALKYLATION REPAIR PROTEIN"/>
    <property type="match status" value="1"/>
</dbReference>
<gene>
    <name evidence="1" type="ORF">ACFPM4_15565</name>
</gene>
<dbReference type="RefSeq" id="WP_382353705.1">
    <property type="nucleotide sequence ID" value="NZ_JBHSMC010000020.1"/>
</dbReference>
<keyword evidence="2" id="KW-1185">Reference proteome</keyword>
<dbReference type="SUPFAM" id="SSF48371">
    <property type="entry name" value="ARM repeat"/>
    <property type="match status" value="1"/>
</dbReference>
<dbReference type="PANTHER" id="PTHR41291">
    <property type="entry name" value="DNA ALKYLATION REPAIR PROTEIN"/>
    <property type="match status" value="1"/>
</dbReference>
<accession>A0ABW0LLH1</accession>
<dbReference type="Proteomes" id="UP001596147">
    <property type="component" value="Unassembled WGS sequence"/>
</dbReference>
<dbReference type="Pfam" id="PF08713">
    <property type="entry name" value="DNA_alkylation"/>
    <property type="match status" value="1"/>
</dbReference>
<dbReference type="CDD" id="cd06561">
    <property type="entry name" value="AlkD_like"/>
    <property type="match status" value="1"/>
</dbReference>
<name>A0ABW0LLH1_9BACI</name>
<proteinExistence type="predicted"/>
<evidence type="ECO:0000313" key="1">
    <source>
        <dbReference type="EMBL" id="MFC5466151.1"/>
    </source>
</evidence>
<organism evidence="1 2">
    <name type="scientific">Lederbergia graminis</name>
    <dbReference type="NCBI Taxonomy" id="735518"/>
    <lineage>
        <taxon>Bacteria</taxon>
        <taxon>Bacillati</taxon>
        <taxon>Bacillota</taxon>
        <taxon>Bacilli</taxon>
        <taxon>Bacillales</taxon>
        <taxon>Bacillaceae</taxon>
        <taxon>Lederbergia</taxon>
    </lineage>
</organism>
<dbReference type="EMBL" id="JBHSMC010000020">
    <property type="protein sequence ID" value="MFC5466151.1"/>
    <property type="molecule type" value="Genomic_DNA"/>
</dbReference>
<reference evidence="2" key="1">
    <citation type="journal article" date="2019" name="Int. J. Syst. Evol. Microbiol.">
        <title>The Global Catalogue of Microorganisms (GCM) 10K type strain sequencing project: providing services to taxonomists for standard genome sequencing and annotation.</title>
        <authorList>
            <consortium name="The Broad Institute Genomics Platform"/>
            <consortium name="The Broad Institute Genome Sequencing Center for Infectious Disease"/>
            <person name="Wu L."/>
            <person name="Ma J."/>
        </authorList>
    </citation>
    <scope>NUCLEOTIDE SEQUENCE [LARGE SCALE GENOMIC DNA]</scope>
    <source>
        <strain evidence="2">CGMCC 1.12237</strain>
    </source>
</reference>
<dbReference type="InterPro" id="IPR016024">
    <property type="entry name" value="ARM-type_fold"/>
</dbReference>
<dbReference type="InterPro" id="IPR014825">
    <property type="entry name" value="DNA_alkylation"/>
</dbReference>
<protein>
    <submittedName>
        <fullName evidence="1">DNA alkylation repair protein</fullName>
    </submittedName>
</protein>
<sequence length="235" mass="26966">MTYEEIMIKLEELGSEQTKKIYQNHGVKEPYFGVKIGDLKKIVRFVKKDHELALKLFESGNHDAMYLAGLSVNPKLMPKETLQNWAKQAYWYMIAEYTVAQVTAESGFALELAREWMESEEEMIAVCGWSTYANYLSITPDENLDVEEIRSLLNQVRNTIHEERNRVRYVMNSFVLAVGTYVEELNEEAKQVAEAIGKVHVDVGNTACKVPLAIDYIKKVEAKNRVGMKRKTCIC</sequence>
<evidence type="ECO:0000313" key="2">
    <source>
        <dbReference type="Proteomes" id="UP001596147"/>
    </source>
</evidence>